<evidence type="ECO:0000256" key="1">
    <source>
        <dbReference type="SAM" id="Coils"/>
    </source>
</evidence>
<name>A0A518E1Z5_9BACT</name>
<dbReference type="Pfam" id="PF12773">
    <property type="entry name" value="DZR"/>
    <property type="match status" value="1"/>
</dbReference>
<dbReference type="KEGG" id="lcre:Pla8534_59770"/>
<evidence type="ECO:0000256" key="2">
    <source>
        <dbReference type="SAM" id="MobiDB-lite"/>
    </source>
</evidence>
<dbReference type="AlphaFoldDB" id="A0A518E1Z5"/>
<dbReference type="Pfam" id="PF11104">
    <property type="entry name" value="PilM_2"/>
    <property type="match status" value="2"/>
</dbReference>
<protein>
    <submittedName>
        <fullName evidence="4">Competence protein A</fullName>
    </submittedName>
</protein>
<feature type="domain" description="DZANK-type" evidence="3">
    <location>
        <begin position="14"/>
        <end position="57"/>
    </location>
</feature>
<dbReference type="SUPFAM" id="SSF53067">
    <property type="entry name" value="Actin-like ATPase domain"/>
    <property type="match status" value="1"/>
</dbReference>
<dbReference type="InterPro" id="IPR043129">
    <property type="entry name" value="ATPase_NBD"/>
</dbReference>
<dbReference type="InterPro" id="IPR050696">
    <property type="entry name" value="FtsA/MreB"/>
</dbReference>
<accession>A0A518E1Z5</accession>
<feature type="region of interest" description="Disordered" evidence="2">
    <location>
        <begin position="524"/>
        <end position="569"/>
    </location>
</feature>
<evidence type="ECO:0000259" key="3">
    <source>
        <dbReference type="Pfam" id="PF12773"/>
    </source>
</evidence>
<reference evidence="4 5" key="1">
    <citation type="submission" date="2019-02" db="EMBL/GenBank/DDBJ databases">
        <title>Deep-cultivation of Planctomycetes and their phenomic and genomic characterization uncovers novel biology.</title>
        <authorList>
            <person name="Wiegand S."/>
            <person name="Jogler M."/>
            <person name="Boedeker C."/>
            <person name="Pinto D."/>
            <person name="Vollmers J."/>
            <person name="Rivas-Marin E."/>
            <person name="Kohn T."/>
            <person name="Peeters S.H."/>
            <person name="Heuer A."/>
            <person name="Rast P."/>
            <person name="Oberbeckmann S."/>
            <person name="Bunk B."/>
            <person name="Jeske O."/>
            <person name="Meyerdierks A."/>
            <person name="Storesund J.E."/>
            <person name="Kallscheuer N."/>
            <person name="Luecker S."/>
            <person name="Lage O.M."/>
            <person name="Pohl T."/>
            <person name="Merkel B.J."/>
            <person name="Hornburger P."/>
            <person name="Mueller R.-W."/>
            <person name="Bruemmer F."/>
            <person name="Labrenz M."/>
            <person name="Spormann A.M."/>
            <person name="Op den Camp H."/>
            <person name="Overmann J."/>
            <person name="Amann R."/>
            <person name="Jetten M.S.M."/>
            <person name="Mascher T."/>
            <person name="Medema M.H."/>
            <person name="Devos D.P."/>
            <person name="Kaster A.-K."/>
            <person name="Ovreas L."/>
            <person name="Rohde M."/>
            <person name="Galperin M.Y."/>
            <person name="Jogler C."/>
        </authorList>
    </citation>
    <scope>NUCLEOTIDE SEQUENCE [LARGE SCALE GENOMIC DNA]</scope>
    <source>
        <strain evidence="4 5">Pla85_3_4</strain>
    </source>
</reference>
<dbReference type="EMBL" id="CP036433">
    <property type="protein sequence ID" value="QDU98116.1"/>
    <property type="molecule type" value="Genomic_DNA"/>
</dbReference>
<keyword evidence="5" id="KW-1185">Reference proteome</keyword>
<keyword evidence="1" id="KW-0175">Coiled coil</keyword>
<dbReference type="PANTHER" id="PTHR32432:SF3">
    <property type="entry name" value="ETHANOLAMINE UTILIZATION PROTEIN EUTJ"/>
    <property type="match status" value="1"/>
</dbReference>
<dbReference type="Proteomes" id="UP000317648">
    <property type="component" value="Chromosome"/>
</dbReference>
<dbReference type="InterPro" id="IPR005883">
    <property type="entry name" value="PilM"/>
</dbReference>
<sequence>MRFIVASQLQTIACFQCDKSNSPDRNFCGHCGHSLWAECEQCSARYSSGEVFCGGCGVNLADNFKEKREATDAWWRSIQEARDEGRYDDAMGFTAKIAKSTHARLATDAAKAQKLLRELRDERDQRIADAVGLVEKAQQLYDNHAYESAYIVLDKIPKSLRTPEAKNLFRQAYDRNREVLTLSGAIREAVDNKQYDSLMPLVDRMLRLQPAHEKAKAIGAKVALYLAQVAAKRCEKHQYQEALDIFCQIPESFQTEKITALGRKVEELAWLWDDICSTGKLTPTVSALLDRLLELAPGHPAAARLKGQIQAQTANKPGAAIALKAPPERPHLGVLFDAAPAQWRGLEIDDAVRKTLSPASDYFVAVGLALQGLGKARLGLQLAEAQKKQSFFSLSLSRRAPKRRVAWGIDVGGSRIKAVRLSLGEGEEHPTVERGLQIEIPLTERFQGDDLTQVRLISDSLEKLITAEGIGEEILCVSVPGVNVLCRYSNLPPLETSKVAETVKTEVATQIPFPITELSWDYQTLSSSDDPDLPASADSDKETSAADDPAGDSQPQAEKKKLLKKKKKKEEPVARRVMLMAAKNVNLEPILRPFKEKELQLSVLQSDGLALYNCLDYFAQAKQQETGAPAAVEAYLDLGARWSNFLVMGPGVVWFRSFRTGGDSFSKALVSHFQLTHPQAEQVKCQPAQARSLSRMYGALSPVFQQLTEEVRLCLLGYEKAHPDQPLTRIRGLGGSFQIHGMLRCLHHGTVTTTSQAPIA</sequence>
<dbReference type="InterPro" id="IPR025874">
    <property type="entry name" value="DZR"/>
</dbReference>
<dbReference type="OrthoDB" id="262533at2"/>
<evidence type="ECO:0000313" key="4">
    <source>
        <dbReference type="EMBL" id="QDU98116.1"/>
    </source>
</evidence>
<feature type="compositionally biased region" description="Low complexity" evidence="2">
    <location>
        <begin position="525"/>
        <end position="537"/>
    </location>
</feature>
<evidence type="ECO:0000313" key="5">
    <source>
        <dbReference type="Proteomes" id="UP000317648"/>
    </source>
</evidence>
<dbReference type="PANTHER" id="PTHR32432">
    <property type="entry name" value="CELL DIVISION PROTEIN FTSA-RELATED"/>
    <property type="match status" value="1"/>
</dbReference>
<feature type="coiled-coil region" evidence="1">
    <location>
        <begin position="102"/>
        <end position="129"/>
    </location>
</feature>
<gene>
    <name evidence="4" type="ORF">Pla8534_59770</name>
</gene>
<proteinExistence type="predicted"/>
<dbReference type="Gene3D" id="3.30.420.40">
    <property type="match status" value="2"/>
</dbReference>
<dbReference type="Gene3D" id="3.30.1490.300">
    <property type="match status" value="1"/>
</dbReference>
<organism evidence="4 5">
    <name type="scientific">Lignipirellula cremea</name>
    <dbReference type="NCBI Taxonomy" id="2528010"/>
    <lineage>
        <taxon>Bacteria</taxon>
        <taxon>Pseudomonadati</taxon>
        <taxon>Planctomycetota</taxon>
        <taxon>Planctomycetia</taxon>
        <taxon>Pirellulales</taxon>
        <taxon>Pirellulaceae</taxon>
        <taxon>Lignipirellula</taxon>
    </lineage>
</organism>